<organism evidence="2 3">
    <name type="scientific">Phyllobacterium bourgognense</name>
    <dbReference type="NCBI Taxonomy" id="314236"/>
    <lineage>
        <taxon>Bacteria</taxon>
        <taxon>Pseudomonadati</taxon>
        <taxon>Pseudomonadota</taxon>
        <taxon>Alphaproteobacteria</taxon>
        <taxon>Hyphomicrobiales</taxon>
        <taxon>Phyllobacteriaceae</taxon>
        <taxon>Phyllobacterium</taxon>
    </lineage>
</organism>
<feature type="domain" description="YjiS-like" evidence="1">
    <location>
        <begin position="57"/>
        <end position="75"/>
    </location>
</feature>
<dbReference type="RefSeq" id="WP_114432241.1">
    <property type="nucleotide sequence ID" value="NZ_QPJM01000019.1"/>
</dbReference>
<proteinExistence type="predicted"/>
<keyword evidence="3" id="KW-1185">Reference proteome</keyword>
<gene>
    <name evidence="2" type="ORF">C7476_11945</name>
</gene>
<name>A0A368YLT5_9HYPH</name>
<dbReference type="AlphaFoldDB" id="A0A368YLT5"/>
<sequence length="84" mass="9298">MAYSETTGLLEIHRNRQGRSFSVGDVGTSPDVLERLLGLIRKFVASGLHAEPTGDPLTKLSDRLLQDIGLTRAEAIELDKRRHT</sequence>
<dbReference type="InterPro" id="IPR009506">
    <property type="entry name" value="YjiS-like"/>
</dbReference>
<dbReference type="OrthoDB" id="8116725at2"/>
<evidence type="ECO:0000259" key="1">
    <source>
        <dbReference type="Pfam" id="PF06568"/>
    </source>
</evidence>
<reference evidence="2 3" key="1">
    <citation type="submission" date="2018-07" db="EMBL/GenBank/DDBJ databases">
        <title>Genomic Encyclopedia of Type Strains, Phase III (KMG-III): the genomes of soil and plant-associated and newly described type strains.</title>
        <authorList>
            <person name="Whitman W."/>
        </authorList>
    </citation>
    <scope>NUCLEOTIDE SEQUENCE [LARGE SCALE GENOMIC DNA]</scope>
    <source>
        <strain evidence="2 3">31-25a</strain>
    </source>
</reference>
<protein>
    <submittedName>
        <fullName evidence="2">Uncharacterized protein DUF1127</fullName>
    </submittedName>
</protein>
<evidence type="ECO:0000313" key="3">
    <source>
        <dbReference type="Proteomes" id="UP000253324"/>
    </source>
</evidence>
<dbReference type="Pfam" id="PF06568">
    <property type="entry name" value="YjiS-like"/>
    <property type="match status" value="1"/>
</dbReference>
<accession>A0A368YLT5</accession>
<dbReference type="EMBL" id="QPJM01000019">
    <property type="protein sequence ID" value="RCW79124.1"/>
    <property type="molecule type" value="Genomic_DNA"/>
</dbReference>
<dbReference type="Proteomes" id="UP000253324">
    <property type="component" value="Unassembled WGS sequence"/>
</dbReference>
<evidence type="ECO:0000313" key="2">
    <source>
        <dbReference type="EMBL" id="RCW79124.1"/>
    </source>
</evidence>
<comment type="caution">
    <text evidence="2">The sequence shown here is derived from an EMBL/GenBank/DDBJ whole genome shotgun (WGS) entry which is preliminary data.</text>
</comment>